<keyword evidence="1" id="KW-1133">Transmembrane helix</keyword>
<feature type="transmembrane region" description="Helical" evidence="1">
    <location>
        <begin position="105"/>
        <end position="122"/>
    </location>
</feature>
<dbReference type="InterPro" id="IPR021125">
    <property type="entry name" value="DUF2127"/>
</dbReference>
<feature type="transmembrane region" description="Helical" evidence="1">
    <location>
        <begin position="134"/>
        <end position="152"/>
    </location>
</feature>
<dbReference type="AlphaFoldDB" id="A0A5A9X4D0"/>
<feature type="transmembrane region" description="Helical" evidence="1">
    <location>
        <begin position="12"/>
        <end position="39"/>
    </location>
</feature>
<dbReference type="OrthoDB" id="121772at2"/>
<dbReference type="Proteomes" id="UP000324298">
    <property type="component" value="Unassembled WGS sequence"/>
</dbReference>
<dbReference type="EMBL" id="SRSD01000014">
    <property type="protein sequence ID" value="KAA0888002.1"/>
    <property type="molecule type" value="Genomic_DNA"/>
</dbReference>
<dbReference type="Pfam" id="PF09900">
    <property type="entry name" value="DUF2127"/>
    <property type="match status" value="1"/>
</dbReference>
<evidence type="ECO:0000256" key="1">
    <source>
        <dbReference type="SAM" id="Phobius"/>
    </source>
</evidence>
<keyword evidence="1" id="KW-0472">Membrane</keyword>
<organism evidence="2 3">
    <name type="scientific">Oryzomonas rubra</name>
    <dbReference type="NCBI Taxonomy" id="2509454"/>
    <lineage>
        <taxon>Bacteria</taxon>
        <taxon>Pseudomonadati</taxon>
        <taxon>Thermodesulfobacteriota</taxon>
        <taxon>Desulfuromonadia</taxon>
        <taxon>Geobacterales</taxon>
        <taxon>Geobacteraceae</taxon>
        <taxon>Oryzomonas</taxon>
    </lineage>
</organism>
<keyword evidence="1" id="KW-0812">Transmembrane</keyword>
<comment type="caution">
    <text evidence="2">The sequence shown here is derived from an EMBL/GenBank/DDBJ whole genome shotgun (WGS) entry which is preliminary data.</text>
</comment>
<protein>
    <submittedName>
        <fullName evidence="2">DUF2127 domain-containing protein</fullName>
    </submittedName>
</protein>
<keyword evidence="3" id="KW-1185">Reference proteome</keyword>
<gene>
    <name evidence="2" type="ORF">ET418_17695</name>
</gene>
<feature type="transmembrane region" description="Helical" evidence="1">
    <location>
        <begin position="76"/>
        <end position="93"/>
    </location>
</feature>
<reference evidence="2 3" key="1">
    <citation type="submission" date="2019-04" db="EMBL/GenBank/DDBJ databases">
        <title>Geobacter ruber sp. nov., ferric-reducing bacteria isolated from paddy soil.</title>
        <authorList>
            <person name="Xu Z."/>
            <person name="Masuda Y."/>
            <person name="Itoh H."/>
            <person name="Senoo K."/>
        </authorList>
    </citation>
    <scope>NUCLEOTIDE SEQUENCE [LARGE SCALE GENOMIC DNA]</scope>
    <source>
        <strain evidence="2 3">Red88</strain>
    </source>
</reference>
<name>A0A5A9X4D0_9BACT</name>
<evidence type="ECO:0000313" key="3">
    <source>
        <dbReference type="Proteomes" id="UP000324298"/>
    </source>
</evidence>
<evidence type="ECO:0000313" key="2">
    <source>
        <dbReference type="EMBL" id="KAA0888002.1"/>
    </source>
</evidence>
<proteinExistence type="predicted"/>
<sequence>MHNNAENPAKLGGLRVVAFFEGAKGMIVLLTGLGILAFIHEDVHHVAEQLVRHLHINPARHYPQIFIDAATHVTDLQLWGLALSALCYAIVRFVEAFGLWKRMPWAEWFGLLTGGMYIPVELFEVMRGITWPKMTVLVVNLGVVGYLAYALLRSRRKEPPLLST</sequence>
<accession>A0A5A9X4D0</accession>